<dbReference type="PANTHER" id="PTHR43591:SF30">
    <property type="entry name" value="PROTEIN-METHIONINE METHYLTRANSFERASE LAEA"/>
    <property type="match status" value="1"/>
</dbReference>
<organism evidence="10 11">
    <name type="scientific">Gnomoniopsis smithogilvyi</name>
    <dbReference type="NCBI Taxonomy" id="1191159"/>
    <lineage>
        <taxon>Eukaryota</taxon>
        <taxon>Fungi</taxon>
        <taxon>Dikarya</taxon>
        <taxon>Ascomycota</taxon>
        <taxon>Pezizomycotina</taxon>
        <taxon>Sordariomycetes</taxon>
        <taxon>Sordariomycetidae</taxon>
        <taxon>Diaporthales</taxon>
        <taxon>Gnomoniaceae</taxon>
        <taxon>Gnomoniopsis</taxon>
    </lineage>
</organism>
<dbReference type="AlphaFoldDB" id="A0A9W8Z267"/>
<evidence type="ECO:0000256" key="3">
    <source>
        <dbReference type="ARBA" id="ARBA00022679"/>
    </source>
</evidence>
<keyword evidence="5" id="KW-0805">Transcription regulation</keyword>
<keyword evidence="7" id="KW-0539">Nucleus</keyword>
<accession>A0A9W8Z267</accession>
<protein>
    <recommendedName>
        <fullName evidence="12">Methyltransferase</fullName>
    </recommendedName>
</protein>
<evidence type="ECO:0000256" key="6">
    <source>
        <dbReference type="ARBA" id="ARBA00023163"/>
    </source>
</evidence>
<dbReference type="SUPFAM" id="SSF53335">
    <property type="entry name" value="S-adenosyl-L-methionine-dependent methyltransferases"/>
    <property type="match status" value="1"/>
</dbReference>
<dbReference type="PANTHER" id="PTHR43591">
    <property type="entry name" value="METHYLTRANSFERASE"/>
    <property type="match status" value="1"/>
</dbReference>
<dbReference type="GO" id="GO:0032259">
    <property type="term" value="P:methylation"/>
    <property type="evidence" value="ECO:0007669"/>
    <property type="project" value="UniProtKB-KW"/>
</dbReference>
<sequence length="334" mass="38735">MNDSYAAHPPNDLQGNILGRGKYVENGREYSIWHKGKYLFPVDEIEMDRMDAMHKFFMVARRYNLCGAHIIDLDNLNQAPANPQILDLGCGTGIWALDVAKKFWDVRENKFKDGHVWAVDKCLDMQPQNIYPNSSFIYLDMEEPWPAEVAPDSKHLIHARMAAGSVLSWPQLYIQAFRHLTPGNGWFEQVEIDWDFANDHGPVSPRLRYWSNEILDATDRTGRSLRIDRNYTIQALAHAGFVDIREEVLHIRVNGGSREPWEIDVGRWFNLCLHKGFMGLSLAPLVNVKQWTPQQVEVLQNEVLREISDRNNTSYCRLYVWSARRPGSEQHNFR</sequence>
<dbReference type="Gene3D" id="3.40.50.150">
    <property type="entry name" value="Vaccinia Virus protein VP39"/>
    <property type="match status" value="1"/>
</dbReference>
<evidence type="ECO:0000256" key="9">
    <source>
        <dbReference type="ARBA" id="ARBA00047870"/>
    </source>
</evidence>
<comment type="subcellular location">
    <subcellularLocation>
        <location evidence="1">Nucleus</location>
    </subcellularLocation>
</comment>
<gene>
    <name evidence="10" type="ORF">N0V93_001493</name>
</gene>
<dbReference type="GO" id="GO:0005634">
    <property type="term" value="C:nucleus"/>
    <property type="evidence" value="ECO:0007669"/>
    <property type="project" value="UniProtKB-SubCell"/>
</dbReference>
<keyword evidence="2" id="KW-0489">Methyltransferase</keyword>
<dbReference type="EMBL" id="JAPEVB010000001">
    <property type="protein sequence ID" value="KAJ4397269.1"/>
    <property type="molecule type" value="Genomic_DNA"/>
</dbReference>
<keyword evidence="3" id="KW-0808">Transferase</keyword>
<evidence type="ECO:0000256" key="1">
    <source>
        <dbReference type="ARBA" id="ARBA00004123"/>
    </source>
</evidence>
<keyword evidence="11" id="KW-1185">Reference proteome</keyword>
<comment type="similarity">
    <text evidence="8">Belongs to the methyltransferase superfamily. LaeA methyltransferase family.</text>
</comment>
<evidence type="ECO:0000256" key="5">
    <source>
        <dbReference type="ARBA" id="ARBA00023015"/>
    </source>
</evidence>
<evidence type="ECO:0000256" key="7">
    <source>
        <dbReference type="ARBA" id="ARBA00023242"/>
    </source>
</evidence>
<dbReference type="Proteomes" id="UP001140453">
    <property type="component" value="Unassembled WGS sequence"/>
</dbReference>
<name>A0A9W8Z267_9PEZI</name>
<evidence type="ECO:0000313" key="10">
    <source>
        <dbReference type="EMBL" id="KAJ4397269.1"/>
    </source>
</evidence>
<reference evidence="10" key="1">
    <citation type="submission" date="2022-10" db="EMBL/GenBank/DDBJ databases">
        <title>Tapping the CABI collections for fungal endophytes: first genome assemblies for Collariella, Neodidymelliopsis, Ascochyta clinopodiicola, Didymella pomorum, Didymosphaeria variabile, Neocosmospora piperis and Neocucurbitaria cava.</title>
        <authorList>
            <person name="Hill R."/>
        </authorList>
    </citation>
    <scope>NUCLEOTIDE SEQUENCE</scope>
    <source>
        <strain evidence="10">IMI 355082</strain>
    </source>
</reference>
<evidence type="ECO:0000313" key="11">
    <source>
        <dbReference type="Proteomes" id="UP001140453"/>
    </source>
</evidence>
<dbReference type="CDD" id="cd02440">
    <property type="entry name" value="AdoMet_MTases"/>
    <property type="match status" value="1"/>
</dbReference>
<dbReference type="GO" id="GO:0008168">
    <property type="term" value="F:methyltransferase activity"/>
    <property type="evidence" value="ECO:0007669"/>
    <property type="project" value="UniProtKB-KW"/>
</dbReference>
<evidence type="ECO:0000256" key="4">
    <source>
        <dbReference type="ARBA" id="ARBA00022691"/>
    </source>
</evidence>
<evidence type="ECO:0000256" key="2">
    <source>
        <dbReference type="ARBA" id="ARBA00022603"/>
    </source>
</evidence>
<keyword evidence="6" id="KW-0804">Transcription</keyword>
<evidence type="ECO:0000256" key="8">
    <source>
        <dbReference type="ARBA" id="ARBA00038158"/>
    </source>
</evidence>
<comment type="caution">
    <text evidence="10">The sequence shown here is derived from an EMBL/GenBank/DDBJ whole genome shotgun (WGS) entry which is preliminary data.</text>
</comment>
<dbReference type="OrthoDB" id="2013972at2759"/>
<dbReference type="InterPro" id="IPR029063">
    <property type="entry name" value="SAM-dependent_MTases_sf"/>
</dbReference>
<evidence type="ECO:0008006" key="12">
    <source>
        <dbReference type="Google" id="ProtNLM"/>
    </source>
</evidence>
<dbReference type="Pfam" id="PF13489">
    <property type="entry name" value="Methyltransf_23"/>
    <property type="match status" value="1"/>
</dbReference>
<keyword evidence="4" id="KW-0949">S-adenosyl-L-methionine</keyword>
<comment type="catalytic activity">
    <reaction evidence="9">
        <text>L-methionyl-[protein] + S-adenosyl-L-methionine = S-methyl-L-methionyl-[protein] + S-adenosyl-L-homocysteine</text>
        <dbReference type="Rhea" id="RHEA:60560"/>
        <dbReference type="Rhea" id="RHEA-COMP:12313"/>
        <dbReference type="Rhea" id="RHEA-COMP:15592"/>
        <dbReference type="ChEBI" id="CHEBI:16044"/>
        <dbReference type="ChEBI" id="CHEBI:57856"/>
        <dbReference type="ChEBI" id="CHEBI:59789"/>
        <dbReference type="ChEBI" id="CHEBI:142742"/>
    </reaction>
    <physiologicalReaction direction="left-to-right" evidence="9">
        <dbReference type="Rhea" id="RHEA:60561"/>
    </physiologicalReaction>
</comment>
<proteinExistence type="inferred from homology"/>